<feature type="transmembrane region" description="Helical" evidence="1">
    <location>
        <begin position="7"/>
        <end position="31"/>
    </location>
</feature>
<keyword evidence="3" id="KW-1185">Reference proteome</keyword>
<protein>
    <submittedName>
        <fullName evidence="2">Uncharacterized protein</fullName>
    </submittedName>
</protein>
<evidence type="ECO:0000313" key="2">
    <source>
        <dbReference type="EMBL" id="EOX92490.1"/>
    </source>
</evidence>
<keyword evidence="1" id="KW-0812">Transmembrane</keyword>
<feature type="transmembrane region" description="Helical" evidence="1">
    <location>
        <begin position="51"/>
        <end position="73"/>
    </location>
</feature>
<evidence type="ECO:0000313" key="3">
    <source>
        <dbReference type="Proteomes" id="UP000026915"/>
    </source>
</evidence>
<dbReference type="Gramene" id="EOX92490">
    <property type="protein sequence ID" value="EOX92490"/>
    <property type="gene ID" value="TCM_001436"/>
</dbReference>
<dbReference type="Proteomes" id="UP000026915">
    <property type="component" value="Chromosome 1"/>
</dbReference>
<keyword evidence="1" id="KW-1133">Transmembrane helix</keyword>
<evidence type="ECO:0000256" key="1">
    <source>
        <dbReference type="SAM" id="Phobius"/>
    </source>
</evidence>
<sequence>MCIVAGFRICCCFVFLGACVLLCACDLFYVFLALTFNLPMHCLRSVIFEDFFLRGFFLMIFCNNKISFVLLLVRRTIKLTLL</sequence>
<dbReference type="EMBL" id="CM001879">
    <property type="protein sequence ID" value="EOX92490.1"/>
    <property type="molecule type" value="Genomic_DNA"/>
</dbReference>
<dbReference type="HOGENOM" id="CLU_2562994_0_0_1"/>
<gene>
    <name evidence="2" type="ORF">TCM_001436</name>
</gene>
<keyword evidence="1" id="KW-0472">Membrane</keyword>
<name>A0A061DIW5_THECC</name>
<accession>A0A061DIW5</accession>
<dbReference type="AlphaFoldDB" id="A0A061DIW5"/>
<reference evidence="2 3" key="1">
    <citation type="journal article" date="2013" name="Genome Biol.">
        <title>The genome sequence of the most widely cultivated cacao type and its use to identify candidate genes regulating pod color.</title>
        <authorList>
            <person name="Motamayor J.C."/>
            <person name="Mockaitis K."/>
            <person name="Schmutz J."/>
            <person name="Haiminen N."/>
            <person name="Iii D.L."/>
            <person name="Cornejo O."/>
            <person name="Findley S.D."/>
            <person name="Zheng P."/>
            <person name="Utro F."/>
            <person name="Royaert S."/>
            <person name="Saski C."/>
            <person name="Jenkins J."/>
            <person name="Podicheti R."/>
            <person name="Zhao M."/>
            <person name="Scheffler B.E."/>
            <person name="Stack J.C."/>
            <person name="Feltus F.A."/>
            <person name="Mustiga G.M."/>
            <person name="Amores F."/>
            <person name="Phillips W."/>
            <person name="Marelli J.P."/>
            <person name="May G.D."/>
            <person name="Shapiro H."/>
            <person name="Ma J."/>
            <person name="Bustamante C.D."/>
            <person name="Schnell R.J."/>
            <person name="Main D."/>
            <person name="Gilbert D."/>
            <person name="Parida L."/>
            <person name="Kuhn D.N."/>
        </authorList>
    </citation>
    <scope>NUCLEOTIDE SEQUENCE [LARGE SCALE GENOMIC DNA]</scope>
    <source>
        <strain evidence="3">cv. Matina 1-6</strain>
    </source>
</reference>
<proteinExistence type="predicted"/>
<organism evidence="2 3">
    <name type="scientific">Theobroma cacao</name>
    <name type="common">Cacao</name>
    <name type="synonym">Cocoa</name>
    <dbReference type="NCBI Taxonomy" id="3641"/>
    <lineage>
        <taxon>Eukaryota</taxon>
        <taxon>Viridiplantae</taxon>
        <taxon>Streptophyta</taxon>
        <taxon>Embryophyta</taxon>
        <taxon>Tracheophyta</taxon>
        <taxon>Spermatophyta</taxon>
        <taxon>Magnoliopsida</taxon>
        <taxon>eudicotyledons</taxon>
        <taxon>Gunneridae</taxon>
        <taxon>Pentapetalae</taxon>
        <taxon>rosids</taxon>
        <taxon>malvids</taxon>
        <taxon>Malvales</taxon>
        <taxon>Malvaceae</taxon>
        <taxon>Byttnerioideae</taxon>
        <taxon>Theobroma</taxon>
    </lineage>
</organism>
<dbReference type="InParanoid" id="A0A061DIW5"/>